<dbReference type="NCBIfam" id="NF003623">
    <property type="entry name" value="PRK05265.1-1"/>
    <property type="match status" value="1"/>
</dbReference>
<feature type="binding site" evidence="4">
    <location>
        <position position="18"/>
    </location>
    <ligand>
        <name>3-amino-2-oxopropyl phosphate</name>
        <dbReference type="ChEBI" id="CHEBI:57279"/>
    </ligand>
</feature>
<feature type="active site" description="Proton acceptor" evidence="4">
    <location>
        <position position="70"/>
    </location>
</feature>
<keyword evidence="1 4" id="KW-0963">Cytoplasm</keyword>
<feature type="binding site" evidence="4">
    <location>
        <begin position="213"/>
        <end position="214"/>
    </location>
    <ligand>
        <name>3-amino-2-oxopropyl phosphate</name>
        <dbReference type="ChEBI" id="CHEBI:57279"/>
    </ligand>
</feature>
<comment type="function">
    <text evidence="4">Catalyzes the complicated ring closure reaction between the two acyclic compounds 1-deoxy-D-xylulose-5-phosphate (DXP) and 3-amino-2-oxopropyl phosphate (1-amino-acetone-3-phosphate or AAP) to form pyridoxine 5'-phosphate (PNP) and inorganic phosphate.</text>
</comment>
<feature type="binding site" evidence="4">
    <location>
        <position position="7"/>
    </location>
    <ligand>
        <name>3-amino-2-oxopropyl phosphate</name>
        <dbReference type="ChEBI" id="CHEBI:57279"/>
    </ligand>
</feature>
<dbReference type="Gene3D" id="3.20.20.70">
    <property type="entry name" value="Aldolase class I"/>
    <property type="match status" value="1"/>
</dbReference>
<dbReference type="InterPro" id="IPR004569">
    <property type="entry name" value="PyrdxlP_synth_PdxJ"/>
</dbReference>
<dbReference type="EMBL" id="PVWK01000057">
    <property type="protein sequence ID" value="PSB29957.1"/>
    <property type="molecule type" value="Genomic_DNA"/>
</dbReference>
<dbReference type="InterPro" id="IPR036130">
    <property type="entry name" value="Pyridoxine-5'_phos_synth"/>
</dbReference>
<feature type="binding site" evidence="4">
    <location>
        <position position="100"/>
    </location>
    <ligand>
        <name>1-deoxy-D-xylulose 5-phosphate</name>
        <dbReference type="ChEBI" id="CHEBI:57792"/>
    </ligand>
</feature>
<name>A0A2T1EB50_9CYAN</name>
<dbReference type="Proteomes" id="UP000239576">
    <property type="component" value="Unassembled WGS sequence"/>
</dbReference>
<comment type="pathway">
    <text evidence="4">Cofactor biosynthesis; pyridoxine 5'-phosphate biosynthesis; pyridoxine 5'-phosphate from D-erythrose 4-phosphate: step 5/5.</text>
</comment>
<dbReference type="NCBIfam" id="NF003625">
    <property type="entry name" value="PRK05265.1-3"/>
    <property type="match status" value="1"/>
</dbReference>
<comment type="subcellular location">
    <subcellularLocation>
        <location evidence="4">Cytoplasm</location>
    </subcellularLocation>
</comment>
<evidence type="ECO:0000256" key="5">
    <source>
        <dbReference type="NCBIfam" id="TIGR00559"/>
    </source>
</evidence>
<dbReference type="NCBIfam" id="NF003627">
    <property type="entry name" value="PRK05265.1-5"/>
    <property type="match status" value="1"/>
</dbReference>
<keyword evidence="7" id="KW-1185">Reference proteome</keyword>
<keyword evidence="3 4" id="KW-0664">Pyridoxine biosynthesis</keyword>
<comment type="caution">
    <text evidence="6">The sequence shown here is derived from an EMBL/GenBank/DDBJ whole genome shotgun (WGS) entry which is preliminary data.</text>
</comment>
<dbReference type="AlphaFoldDB" id="A0A2T1EB50"/>
<dbReference type="OrthoDB" id="9806590at2"/>
<gene>
    <name evidence="4" type="primary">pdxJ</name>
    <name evidence="6" type="ORF">C7B82_09945</name>
</gene>
<dbReference type="GO" id="GO:0005829">
    <property type="term" value="C:cytosol"/>
    <property type="evidence" value="ECO:0007669"/>
    <property type="project" value="TreeGrafter"/>
</dbReference>
<dbReference type="PANTHER" id="PTHR30456">
    <property type="entry name" value="PYRIDOXINE 5'-PHOSPHATE SYNTHASE"/>
    <property type="match status" value="1"/>
</dbReference>
<dbReference type="InterPro" id="IPR013785">
    <property type="entry name" value="Aldolase_TIM"/>
</dbReference>
<evidence type="ECO:0000256" key="1">
    <source>
        <dbReference type="ARBA" id="ARBA00022490"/>
    </source>
</evidence>
<feature type="binding site" evidence="4">
    <location>
        <position position="45"/>
    </location>
    <ligand>
        <name>1-deoxy-D-xylulose 5-phosphate</name>
        <dbReference type="ChEBI" id="CHEBI:57792"/>
    </ligand>
</feature>
<evidence type="ECO:0000313" key="6">
    <source>
        <dbReference type="EMBL" id="PSB29957.1"/>
    </source>
</evidence>
<dbReference type="FunFam" id="3.20.20.70:FF:000042">
    <property type="entry name" value="Pyridoxine 5'-phosphate synthase"/>
    <property type="match status" value="1"/>
</dbReference>
<evidence type="ECO:0000256" key="3">
    <source>
        <dbReference type="ARBA" id="ARBA00023096"/>
    </source>
</evidence>
<feature type="site" description="Transition state stabilizer" evidence="4">
    <location>
        <position position="151"/>
    </location>
</feature>
<dbReference type="UniPathway" id="UPA00244">
    <property type="reaction ID" value="UER00313"/>
</dbReference>
<feature type="binding site" evidence="4">
    <location>
        <position position="192"/>
    </location>
    <ligand>
        <name>3-amino-2-oxopropyl phosphate</name>
        <dbReference type="ChEBI" id="CHEBI:57279"/>
    </ligand>
</feature>
<dbReference type="GO" id="GO:0033856">
    <property type="term" value="F:pyridoxine 5'-phosphate synthase activity"/>
    <property type="evidence" value="ECO:0007669"/>
    <property type="project" value="UniProtKB-UniRule"/>
</dbReference>
<dbReference type="PANTHER" id="PTHR30456:SF0">
    <property type="entry name" value="PYRIDOXINE 5'-PHOSPHATE SYNTHASE"/>
    <property type="match status" value="1"/>
</dbReference>
<protein>
    <recommendedName>
        <fullName evidence="4 5">Pyridoxine 5'-phosphate synthase</fullName>
        <shortName evidence="4">PNP synthase</shortName>
        <ecNumber evidence="4 5">2.6.99.2</ecNumber>
    </recommendedName>
</protein>
<feature type="active site" description="Proton donor" evidence="4">
    <location>
        <position position="191"/>
    </location>
</feature>
<dbReference type="NCBIfam" id="TIGR00559">
    <property type="entry name" value="pdxJ"/>
    <property type="match status" value="1"/>
</dbReference>
<feature type="binding site" evidence="4">
    <location>
        <begin position="9"/>
        <end position="10"/>
    </location>
    <ligand>
        <name>1-deoxy-D-xylulose 5-phosphate</name>
        <dbReference type="ChEBI" id="CHEBI:57792"/>
    </ligand>
</feature>
<dbReference type="SUPFAM" id="SSF63892">
    <property type="entry name" value="Pyridoxine 5'-phosphate synthase"/>
    <property type="match status" value="1"/>
</dbReference>
<accession>A0A2T1EB50</accession>
<comment type="subunit">
    <text evidence="4">Homooctamer; tetramer of dimers.</text>
</comment>
<comment type="similarity">
    <text evidence="4">Belongs to the PNP synthase family.</text>
</comment>
<dbReference type="HAMAP" id="MF_00279">
    <property type="entry name" value="PdxJ"/>
    <property type="match status" value="1"/>
</dbReference>
<feature type="active site" description="Proton acceptor" evidence="4">
    <location>
        <position position="43"/>
    </location>
</feature>
<comment type="catalytic activity">
    <reaction evidence="4">
        <text>3-amino-2-oxopropyl phosphate + 1-deoxy-D-xylulose 5-phosphate = pyridoxine 5'-phosphate + phosphate + 2 H2O + H(+)</text>
        <dbReference type="Rhea" id="RHEA:15265"/>
        <dbReference type="ChEBI" id="CHEBI:15377"/>
        <dbReference type="ChEBI" id="CHEBI:15378"/>
        <dbReference type="ChEBI" id="CHEBI:43474"/>
        <dbReference type="ChEBI" id="CHEBI:57279"/>
        <dbReference type="ChEBI" id="CHEBI:57792"/>
        <dbReference type="ChEBI" id="CHEBI:58589"/>
        <dbReference type="EC" id="2.6.99.2"/>
    </reaction>
</comment>
<feature type="binding site" evidence="4">
    <location>
        <position position="50"/>
    </location>
    <ligand>
        <name>1-deoxy-D-xylulose 5-phosphate</name>
        <dbReference type="ChEBI" id="CHEBI:57792"/>
    </ligand>
</feature>
<organism evidence="6 7">
    <name type="scientific">Stenomitos frigidus ULC18</name>
    <dbReference type="NCBI Taxonomy" id="2107698"/>
    <lineage>
        <taxon>Bacteria</taxon>
        <taxon>Bacillati</taxon>
        <taxon>Cyanobacteriota</taxon>
        <taxon>Cyanophyceae</taxon>
        <taxon>Leptolyngbyales</taxon>
        <taxon>Leptolyngbyaceae</taxon>
        <taxon>Stenomitos</taxon>
    </lineage>
</organism>
<dbReference type="CDD" id="cd00003">
    <property type="entry name" value="PNPsynthase"/>
    <property type="match status" value="1"/>
</dbReference>
<evidence type="ECO:0000256" key="4">
    <source>
        <dbReference type="HAMAP-Rule" id="MF_00279"/>
    </source>
</evidence>
<sequence>MPTLGVNIDHTATVRQARRTVEPDPVAAAVLAELAGADGITVHLREDRRHIQDRDVRLLRETVRTHLNLEMAATDEMVAIALAIKPDYVTLVPEKREEVTTEGGLDVAGQADRMAQIVTTLQDAGIPVSLFIDADPKQIEAAAAMQAQFIELHTGQYAEAKAEASRAKELTILKAGCERAIAAGLRVNAGHGLTYWNVYPIACLPGMEELNIGHTIISRAILVGLERAVREMKDAIRGE</sequence>
<proteinExistence type="inferred from homology"/>
<evidence type="ECO:0000256" key="2">
    <source>
        <dbReference type="ARBA" id="ARBA00022679"/>
    </source>
</evidence>
<dbReference type="GO" id="GO:0008615">
    <property type="term" value="P:pyridoxine biosynthetic process"/>
    <property type="evidence" value="ECO:0007669"/>
    <property type="project" value="UniProtKB-UniRule"/>
</dbReference>
<dbReference type="EC" id="2.6.99.2" evidence="4 5"/>
<evidence type="ECO:0000313" key="7">
    <source>
        <dbReference type="Proteomes" id="UP000239576"/>
    </source>
</evidence>
<keyword evidence="2 4" id="KW-0808">Transferase</keyword>
<reference evidence="6 7" key="2">
    <citation type="submission" date="2018-03" db="EMBL/GenBank/DDBJ databases">
        <title>The ancient ancestry and fast evolution of plastids.</title>
        <authorList>
            <person name="Moore K.R."/>
            <person name="Magnabosco C."/>
            <person name="Momper L."/>
            <person name="Gold D.A."/>
            <person name="Bosak T."/>
            <person name="Fournier G.P."/>
        </authorList>
    </citation>
    <scope>NUCLEOTIDE SEQUENCE [LARGE SCALE GENOMIC DNA]</scope>
    <source>
        <strain evidence="6 7">ULC18</strain>
    </source>
</reference>
<dbReference type="Pfam" id="PF03740">
    <property type="entry name" value="PdxJ"/>
    <property type="match status" value="1"/>
</dbReference>
<reference evidence="7" key="1">
    <citation type="submission" date="2018-02" db="EMBL/GenBank/DDBJ databases">
        <authorList>
            <person name="Moore K."/>
            <person name="Momper L."/>
        </authorList>
    </citation>
    <scope>NUCLEOTIDE SEQUENCE [LARGE SCALE GENOMIC DNA]</scope>
    <source>
        <strain evidence="7">ULC18</strain>
    </source>
</reference>